<organism evidence="1">
    <name type="scientific">marine metagenome</name>
    <dbReference type="NCBI Taxonomy" id="408172"/>
    <lineage>
        <taxon>unclassified sequences</taxon>
        <taxon>metagenomes</taxon>
        <taxon>ecological metagenomes</taxon>
    </lineage>
</organism>
<dbReference type="AlphaFoldDB" id="A0A382MU57"/>
<name>A0A382MU57_9ZZZZ</name>
<reference evidence="1" key="1">
    <citation type="submission" date="2018-05" db="EMBL/GenBank/DDBJ databases">
        <authorList>
            <person name="Lanie J.A."/>
            <person name="Ng W.-L."/>
            <person name="Kazmierczak K.M."/>
            <person name="Andrzejewski T.M."/>
            <person name="Davidsen T.M."/>
            <person name="Wayne K.J."/>
            <person name="Tettelin H."/>
            <person name="Glass J.I."/>
            <person name="Rusch D."/>
            <person name="Podicherti R."/>
            <person name="Tsui H.-C.T."/>
            <person name="Winkler M.E."/>
        </authorList>
    </citation>
    <scope>NUCLEOTIDE SEQUENCE</scope>
</reference>
<proteinExistence type="predicted"/>
<feature type="non-terminal residue" evidence="1">
    <location>
        <position position="260"/>
    </location>
</feature>
<dbReference type="EMBL" id="UINC01095169">
    <property type="protein sequence ID" value="SVC51032.1"/>
    <property type="molecule type" value="Genomic_DNA"/>
</dbReference>
<evidence type="ECO:0008006" key="2">
    <source>
        <dbReference type="Google" id="ProtNLM"/>
    </source>
</evidence>
<evidence type="ECO:0000313" key="1">
    <source>
        <dbReference type="EMBL" id="SVC51032.1"/>
    </source>
</evidence>
<sequence length="260" mass="28723">MLEYMHYAKITIFFLSIILIGGTVFPVTFAQDPPPPEAGTGPTSGGGVDHGGSWYPGENLKINDYFKYELCHAEYKDCTAFWFTMWVEKNVVANNEEKLRIQVLVEDGNKVIKGYMDVGKLAPEPTGGSDNISSYRSVYKSTITWLSAFATAPTDLPGKGPKEFSKPSWGKIANIGGEQVSPIGLQTIHTPSGEHETIVIGWKTGGKSSHIWVVDEFPFPVKASTWVQVTEGIPPQEYKFSLFDYKENVSTNPFVNVVDT</sequence>
<accession>A0A382MU57</accession>
<protein>
    <recommendedName>
        <fullName evidence="2">Peptidase</fullName>
    </recommendedName>
</protein>
<gene>
    <name evidence="1" type="ORF">METZ01_LOCUS303886</name>
</gene>